<dbReference type="Gene3D" id="1.10.8.1060">
    <property type="entry name" value="Corynebacterium glutamicum thioredoxin-dependent arsenate reductase, N-terminal domain"/>
    <property type="match status" value="1"/>
</dbReference>
<reference evidence="4" key="1">
    <citation type="journal article" date="2019" name="Int. J. Syst. Evol. Microbiol.">
        <title>The Global Catalogue of Microorganisms (GCM) 10K type strain sequencing project: providing services to taxonomists for standard genome sequencing and annotation.</title>
        <authorList>
            <consortium name="The Broad Institute Genomics Platform"/>
            <consortium name="The Broad Institute Genome Sequencing Center for Infectious Disease"/>
            <person name="Wu L."/>
            <person name="Ma J."/>
        </authorList>
    </citation>
    <scope>NUCLEOTIDE SEQUENCE [LARGE SCALE GENOMIC DNA]</scope>
    <source>
        <strain evidence="4">JCM 11650</strain>
    </source>
</reference>
<dbReference type="InterPro" id="IPR048716">
    <property type="entry name" value="Phosphatase-like_N"/>
</dbReference>
<keyword evidence="4" id="KW-1185">Reference proteome</keyword>
<dbReference type="PANTHER" id="PTHR43428">
    <property type="entry name" value="ARSENATE REDUCTASE"/>
    <property type="match status" value="1"/>
</dbReference>
<dbReference type="GO" id="GO:0030612">
    <property type="term" value="F:arsenate reductase (thioredoxin) activity"/>
    <property type="evidence" value="ECO:0007669"/>
    <property type="project" value="UniProtKB-EC"/>
</dbReference>
<evidence type="ECO:0000259" key="2">
    <source>
        <dbReference type="SMART" id="SM00226"/>
    </source>
</evidence>
<evidence type="ECO:0000313" key="3">
    <source>
        <dbReference type="EMBL" id="MFD1836287.1"/>
    </source>
</evidence>
<dbReference type="PANTHER" id="PTHR43428:SF1">
    <property type="entry name" value="ARSENATE REDUCTASE"/>
    <property type="match status" value="1"/>
</dbReference>
<dbReference type="NCBIfam" id="NF046112">
    <property type="entry name" value="MSMEG_6209_Nter"/>
    <property type="match status" value="1"/>
</dbReference>
<organism evidence="3 4">
    <name type="scientific">Brachybacterium rhamnosum</name>
    <dbReference type="NCBI Taxonomy" id="173361"/>
    <lineage>
        <taxon>Bacteria</taxon>
        <taxon>Bacillati</taxon>
        <taxon>Actinomycetota</taxon>
        <taxon>Actinomycetes</taxon>
        <taxon>Micrococcales</taxon>
        <taxon>Dermabacteraceae</taxon>
        <taxon>Brachybacterium</taxon>
    </lineage>
</organism>
<dbReference type="SUPFAM" id="SSF52788">
    <property type="entry name" value="Phosphotyrosine protein phosphatases I"/>
    <property type="match status" value="1"/>
</dbReference>
<proteinExistence type="predicted"/>
<dbReference type="EC" id="1.20.4.4" evidence="3"/>
<name>A0ABW4Q1J9_9MICO</name>
<dbReference type="CDD" id="cd16345">
    <property type="entry name" value="LMWP_ArsC"/>
    <property type="match status" value="1"/>
</dbReference>
<keyword evidence="3" id="KW-0560">Oxidoreductase</keyword>
<dbReference type="InterPro" id="IPR036196">
    <property type="entry name" value="Ptyr_pPase_sf"/>
</dbReference>
<dbReference type="SMART" id="SM00226">
    <property type="entry name" value="LMWPc"/>
    <property type="match status" value="1"/>
</dbReference>
<dbReference type="EMBL" id="JBHUFL010000003">
    <property type="protein sequence ID" value="MFD1836287.1"/>
    <property type="molecule type" value="Genomic_DNA"/>
</dbReference>
<comment type="caution">
    <text evidence="3">The sequence shown here is derived from an EMBL/GenBank/DDBJ whole genome shotgun (WGS) entry which is preliminary data.</text>
</comment>
<evidence type="ECO:0000256" key="1">
    <source>
        <dbReference type="ARBA" id="ARBA00022849"/>
    </source>
</evidence>
<dbReference type="Gene3D" id="3.40.50.2300">
    <property type="match status" value="1"/>
</dbReference>
<feature type="domain" description="Phosphotyrosine protein phosphatase I" evidence="2">
    <location>
        <begin position="85"/>
        <end position="210"/>
    </location>
</feature>
<gene>
    <name evidence="3" type="ORF">ACFSDA_14560</name>
</gene>
<dbReference type="RefSeq" id="WP_343905690.1">
    <property type="nucleotide sequence ID" value="NZ_BAAAIS010000003.1"/>
</dbReference>
<keyword evidence="1" id="KW-0059">Arsenical resistance</keyword>
<dbReference type="Proteomes" id="UP001597280">
    <property type="component" value="Unassembled WGS sequence"/>
</dbReference>
<sequence>MSRPRETPSLLSADHVLHTIASDLAHRFAGVFAPETVDRYVFESYTALARTAKITSHLPSVTERFARDRLTALAQAKGAAPHDVPEILFVCVQNAGRSQMAAALLNRHAAGRVHVRSAGSAPSTDLHPRAVDVMQEIGIDLHAAFPKPLTDDVVRAADVVITMGCGDACPLYPGKRYEDWDLQDPADTTLEQARQIRDDIDTRVRHLLDEILTHKTPTAQ</sequence>
<accession>A0ABW4Q1J9</accession>
<protein>
    <submittedName>
        <fullName evidence="3">Arsenate reductase ArsC</fullName>
        <ecNumber evidence="3">1.20.4.4</ecNumber>
    </submittedName>
</protein>
<dbReference type="Pfam" id="PF01451">
    <property type="entry name" value="LMWPc"/>
    <property type="match status" value="1"/>
</dbReference>
<dbReference type="Pfam" id="PF21234">
    <property type="entry name" value="Phosphatase-like_N"/>
    <property type="match status" value="1"/>
</dbReference>
<evidence type="ECO:0000313" key="4">
    <source>
        <dbReference type="Proteomes" id="UP001597280"/>
    </source>
</evidence>
<dbReference type="InterPro" id="IPR023485">
    <property type="entry name" value="Ptyr_pPase"/>
</dbReference>